<gene>
    <name evidence="2" type="ORF">D7Y13_24275</name>
</gene>
<organism evidence="2 3">
    <name type="scientific">Corallococcus praedator</name>
    <dbReference type="NCBI Taxonomy" id="2316724"/>
    <lineage>
        <taxon>Bacteria</taxon>
        <taxon>Pseudomonadati</taxon>
        <taxon>Myxococcota</taxon>
        <taxon>Myxococcia</taxon>
        <taxon>Myxococcales</taxon>
        <taxon>Cystobacterineae</taxon>
        <taxon>Myxococcaceae</taxon>
        <taxon>Corallococcus</taxon>
    </lineage>
</organism>
<dbReference type="EMBL" id="RAWI01000205">
    <property type="protein sequence ID" value="RKI02592.1"/>
    <property type="molecule type" value="Genomic_DNA"/>
</dbReference>
<evidence type="ECO:0000259" key="1">
    <source>
        <dbReference type="Pfam" id="PF10988"/>
    </source>
</evidence>
<protein>
    <recommendedName>
        <fullName evidence="1">Putative auto-transporter adhesin head GIN domain-containing protein</fullName>
    </recommendedName>
</protein>
<dbReference type="Gene3D" id="2.160.20.120">
    <property type="match status" value="1"/>
</dbReference>
<name>A0ABX9QFD1_9BACT</name>
<accession>A0ABX9QFD1</accession>
<dbReference type="InterPro" id="IPR021255">
    <property type="entry name" value="DUF2807"/>
</dbReference>
<dbReference type="PROSITE" id="PS51257">
    <property type="entry name" value="PROKAR_LIPOPROTEIN"/>
    <property type="match status" value="1"/>
</dbReference>
<dbReference type="Pfam" id="PF10988">
    <property type="entry name" value="DUF2807"/>
    <property type="match status" value="2"/>
</dbReference>
<evidence type="ECO:0000313" key="3">
    <source>
        <dbReference type="Proteomes" id="UP000278907"/>
    </source>
</evidence>
<evidence type="ECO:0000313" key="2">
    <source>
        <dbReference type="EMBL" id="RKI02592.1"/>
    </source>
</evidence>
<feature type="domain" description="Putative auto-transporter adhesin head GIN" evidence="1">
    <location>
        <begin position="177"/>
        <end position="269"/>
    </location>
</feature>
<proteinExistence type="predicted"/>
<sequence>MNREGTMWKRWVVAVLAAGLTTGCYFSEDVQGNGDTVTEGRVTEGFVNVENNSALSVVVTQGDVADVKVVIDSNLQPNVRTFVNAGQTLFIETDGEFNPRGQARVEVQLPRVVGITQNGSGSVRVEGFEQGQDDVRLVTKGSGTLFFCGGARTLDAKLHGSGSMELCTSGAQMAEWVDLTQTSSGELRWSGDAKLVRTATDGSGRMTLSGVTHRLEARLDGSGRVDAQGLKAVDVDIMSLGSGNIVAFVDGGGVVVMLSASGNVELFGHALSTQARVNGSGRVIWH</sequence>
<comment type="caution">
    <text evidence="2">The sequence shown here is derived from an EMBL/GenBank/DDBJ whole genome shotgun (WGS) entry which is preliminary data.</text>
</comment>
<feature type="domain" description="Putative auto-transporter adhesin head GIN" evidence="1">
    <location>
        <begin position="46"/>
        <end position="166"/>
    </location>
</feature>
<keyword evidence="3" id="KW-1185">Reference proteome</keyword>
<reference evidence="2 3" key="1">
    <citation type="submission" date="2018-09" db="EMBL/GenBank/DDBJ databases">
        <authorList>
            <person name="Livingstone P.G."/>
            <person name="Whitworth D.E."/>
        </authorList>
    </citation>
    <scope>NUCLEOTIDE SEQUENCE [LARGE SCALE GENOMIC DNA]</scope>
    <source>
        <strain evidence="2 3">CA031B</strain>
    </source>
</reference>
<dbReference type="RefSeq" id="WP_120536104.1">
    <property type="nucleotide sequence ID" value="NZ_RAWI01000205.1"/>
</dbReference>
<dbReference type="Proteomes" id="UP000278907">
    <property type="component" value="Unassembled WGS sequence"/>
</dbReference>